<keyword evidence="2" id="KW-1185">Reference proteome</keyword>
<accession>A0A6C0RC98</accession>
<sequence>MKNIKYLFLFVASVFLLNSCETGMPETTDLNYVTFEATSMDLGVSIDGSTDYELAVYTTQTTGTDRTFDITVDLESTNADAQAYSVPATVTVPANSNTGTFVLGLNDVNIGDGVDIVLNLEVDPGVYKGDAMVLSITQLCEQNDLSVKLSFGDWASECSWTITDASETVVLAGSGYSDGDAEASAKACLPDGAYTFTVVDAYGDGIGGEIIIINNGAEVVNIPGDYGAGTSADFTLP</sequence>
<proteinExistence type="predicted"/>
<dbReference type="RefSeq" id="WP_163346199.1">
    <property type="nucleotide sequence ID" value="NZ_CP048409.1"/>
</dbReference>
<dbReference type="Proteomes" id="UP000474630">
    <property type="component" value="Chromosome"/>
</dbReference>
<dbReference type="EMBL" id="CP048409">
    <property type="protein sequence ID" value="QIA08278.1"/>
    <property type="molecule type" value="Genomic_DNA"/>
</dbReference>
<reference evidence="1 2" key="1">
    <citation type="submission" date="2020-02" db="EMBL/GenBank/DDBJ databases">
        <title>Genome sequencing for Draconibacterium sp. strain M1.</title>
        <authorList>
            <person name="Park S.-J."/>
        </authorList>
    </citation>
    <scope>NUCLEOTIDE SEQUENCE [LARGE SCALE GENOMIC DNA]</scope>
    <source>
        <strain evidence="1 2">M1</strain>
    </source>
</reference>
<name>A0A6C0RC98_9BACT</name>
<dbReference type="AlphaFoldDB" id="A0A6C0RC98"/>
<dbReference type="KEGG" id="drc:G0Q07_11375"/>
<evidence type="ECO:0000313" key="1">
    <source>
        <dbReference type="EMBL" id="QIA08278.1"/>
    </source>
</evidence>
<organism evidence="1 2">
    <name type="scientific">Draconibacterium halophilum</name>
    <dbReference type="NCBI Taxonomy" id="2706887"/>
    <lineage>
        <taxon>Bacteria</taxon>
        <taxon>Pseudomonadati</taxon>
        <taxon>Bacteroidota</taxon>
        <taxon>Bacteroidia</taxon>
        <taxon>Marinilabiliales</taxon>
        <taxon>Prolixibacteraceae</taxon>
        <taxon>Draconibacterium</taxon>
    </lineage>
</organism>
<gene>
    <name evidence="1" type="ORF">G0Q07_11375</name>
</gene>
<evidence type="ECO:0000313" key="2">
    <source>
        <dbReference type="Proteomes" id="UP000474630"/>
    </source>
</evidence>
<protein>
    <submittedName>
        <fullName evidence="1">Uncharacterized protein</fullName>
    </submittedName>
</protein>